<gene>
    <name evidence="2" type="ORF">XD97_0455</name>
</gene>
<dbReference type="AlphaFoldDB" id="A0A101HSK1"/>
<proteinExistence type="predicted"/>
<organism evidence="2 3">
    <name type="scientific">Pelotomaculum thermopropionicum</name>
    <dbReference type="NCBI Taxonomy" id="110500"/>
    <lineage>
        <taxon>Bacteria</taxon>
        <taxon>Bacillati</taxon>
        <taxon>Bacillota</taxon>
        <taxon>Clostridia</taxon>
        <taxon>Eubacteriales</taxon>
        <taxon>Desulfotomaculaceae</taxon>
        <taxon>Pelotomaculum</taxon>
    </lineage>
</organism>
<name>A0A101HSK1_9FIRM</name>
<evidence type="ECO:0000256" key="1">
    <source>
        <dbReference type="SAM" id="MobiDB-lite"/>
    </source>
</evidence>
<keyword evidence="2" id="KW-0378">Hydrolase</keyword>
<evidence type="ECO:0000313" key="3">
    <source>
        <dbReference type="Proteomes" id="UP000054705"/>
    </source>
</evidence>
<protein>
    <submittedName>
        <fullName evidence="2">Restriction endonuclease</fullName>
    </submittedName>
</protein>
<reference evidence="3" key="1">
    <citation type="journal article" date="2015" name="MBio">
        <title>Genome-Resolved Metagenomic Analysis Reveals Roles for Candidate Phyla and Other Microbial Community Members in Biogeochemical Transformations in Oil Reservoirs.</title>
        <authorList>
            <person name="Hu P."/>
            <person name="Tom L."/>
            <person name="Singh A."/>
            <person name="Thomas B.C."/>
            <person name="Baker B.J."/>
            <person name="Piceno Y.M."/>
            <person name="Andersen G.L."/>
            <person name="Banfield J.F."/>
        </authorList>
    </citation>
    <scope>NUCLEOTIDE SEQUENCE [LARGE SCALE GENOMIC DNA]</scope>
</reference>
<dbReference type="EMBL" id="LGGS01000097">
    <property type="protein sequence ID" value="KUK82351.1"/>
    <property type="molecule type" value="Genomic_DNA"/>
</dbReference>
<keyword evidence="2" id="KW-0540">Nuclease</keyword>
<comment type="caution">
    <text evidence="2">The sequence shown here is derived from an EMBL/GenBank/DDBJ whole genome shotgun (WGS) entry which is preliminary data.</text>
</comment>
<evidence type="ECO:0000313" key="2">
    <source>
        <dbReference type="EMBL" id="KUK82351.1"/>
    </source>
</evidence>
<feature type="compositionally biased region" description="Low complexity" evidence="1">
    <location>
        <begin position="376"/>
        <end position="388"/>
    </location>
</feature>
<keyword evidence="2" id="KW-0255">Endonuclease</keyword>
<feature type="region of interest" description="Disordered" evidence="1">
    <location>
        <begin position="376"/>
        <end position="411"/>
    </location>
</feature>
<feature type="non-terminal residue" evidence="2">
    <location>
        <position position="411"/>
    </location>
</feature>
<sequence length="411" mass="46275">MHEEILQKTITNEYLGLTKIITGSYPAEITVKAAAQAARWADREKRARERKDLDFLRELAAYDTRQAETFIKEAKNILRANLERIKKFDPASLYDDRPYPPFVFKEAAPRYKTIARATGVPQKSFFGELFFPSVRRKRLKLEKEASQAYETAMRQYEERKTAARGGHEKERAVHLEAQSVYNRSVDQLQLDFERGRPEAVESCVRIALSGLTCPDLMELDFDARFLPAEGLVAVNCIFPCPWEIPRAVRYRYNETEHGVTPVEMEPEEFALFYKTVLLQLTLSSIHTVFKSVASRHIRQAAFNGLVNGPVPLDRDNGTEDGTEGASIYCILTCKVTRELFQSLNLEETPPEQCFTAIKGVMKEPLTGLLPVQPLVTAGKPPGPAGKTGSNRETQTATEPAAFRPGELTTLA</sequence>
<dbReference type="GO" id="GO:0004519">
    <property type="term" value="F:endonuclease activity"/>
    <property type="evidence" value="ECO:0007669"/>
    <property type="project" value="UniProtKB-KW"/>
</dbReference>
<accession>A0A101HSK1</accession>
<dbReference type="Proteomes" id="UP000054705">
    <property type="component" value="Unassembled WGS sequence"/>
</dbReference>